<gene>
    <name evidence="2" type="ORF">BN8_03054</name>
</gene>
<proteinExistence type="predicted"/>
<keyword evidence="3" id="KW-1185">Reference proteome</keyword>
<keyword evidence="1" id="KW-0472">Membrane</keyword>
<dbReference type="EMBL" id="CAIT01000006">
    <property type="protein sequence ID" value="CCH53920.1"/>
    <property type="molecule type" value="Genomic_DNA"/>
</dbReference>
<feature type="transmembrane region" description="Helical" evidence="1">
    <location>
        <begin position="15"/>
        <end position="36"/>
    </location>
</feature>
<feature type="transmembrane region" description="Helical" evidence="1">
    <location>
        <begin position="74"/>
        <end position="93"/>
    </location>
</feature>
<dbReference type="eggNOG" id="ENOG5030C5C">
    <property type="taxonomic scope" value="Bacteria"/>
</dbReference>
<keyword evidence="1" id="KW-0812">Transmembrane</keyword>
<accession>I2GJ45</accession>
<feature type="transmembrane region" description="Helical" evidence="1">
    <location>
        <begin position="170"/>
        <end position="191"/>
    </location>
</feature>
<keyword evidence="1" id="KW-1133">Transmembrane helix</keyword>
<sequence>MQPNLAYLATELPNWLAAGFVFIVLFTVVLLFTAIWQTSLPTAWYALTGMLGWLLLTGGLAYRGVFLETSATPPRFVLLVLPPLGLIVTLFSFSRTRQWLDRLPLTTLTYLHSNRLAVELLLYGLFTYRQIPDLMTFEGRNFDILVGLTAPLVGYLAFHRHSMTNRALLVWNLFGLVLLLNIVINAVLSGPSPFQQFAFDQPNVGVLRFPFVWLPGFVVPVALFSHLVAIRQLLFRTKQTAHYQPAIRHSS</sequence>
<evidence type="ECO:0000313" key="2">
    <source>
        <dbReference type="EMBL" id="CCH53920.1"/>
    </source>
</evidence>
<reference evidence="2 3" key="1">
    <citation type="journal article" date="2012" name="J. Bacteriol.">
        <title>Genome Sequence of the Filamentous Bacterium Fibrisoma limi BUZ 3T.</title>
        <authorList>
            <person name="Filippini M."/>
            <person name="Qi W."/>
            <person name="Jaenicke S."/>
            <person name="Goesmann A."/>
            <person name="Smits T.H."/>
            <person name="Bagheri H.C."/>
        </authorList>
    </citation>
    <scope>NUCLEOTIDE SEQUENCE [LARGE SCALE GENOMIC DNA]</scope>
    <source>
        <strain evidence="3">BUZ 3T</strain>
    </source>
</reference>
<comment type="caution">
    <text evidence="2">The sequence shown here is derived from an EMBL/GenBank/DDBJ whole genome shotgun (WGS) entry which is preliminary data.</text>
</comment>
<feature type="transmembrane region" description="Helical" evidence="1">
    <location>
        <begin position="43"/>
        <end position="62"/>
    </location>
</feature>
<evidence type="ECO:0000256" key="1">
    <source>
        <dbReference type="SAM" id="Phobius"/>
    </source>
</evidence>
<evidence type="ECO:0000313" key="3">
    <source>
        <dbReference type="Proteomes" id="UP000009309"/>
    </source>
</evidence>
<dbReference type="STRING" id="1185876.BN8_03054"/>
<dbReference type="OrthoDB" id="675847at2"/>
<name>I2GJ45_9BACT</name>
<dbReference type="RefSeq" id="WP_009282500.1">
    <property type="nucleotide sequence ID" value="NZ_CAIT01000006.1"/>
</dbReference>
<organism evidence="2 3">
    <name type="scientific">Fibrisoma limi BUZ 3</name>
    <dbReference type="NCBI Taxonomy" id="1185876"/>
    <lineage>
        <taxon>Bacteria</taxon>
        <taxon>Pseudomonadati</taxon>
        <taxon>Bacteroidota</taxon>
        <taxon>Cytophagia</taxon>
        <taxon>Cytophagales</taxon>
        <taxon>Spirosomataceae</taxon>
        <taxon>Fibrisoma</taxon>
    </lineage>
</organism>
<dbReference type="Proteomes" id="UP000009309">
    <property type="component" value="Unassembled WGS sequence"/>
</dbReference>
<feature type="transmembrane region" description="Helical" evidence="1">
    <location>
        <begin position="211"/>
        <end position="230"/>
    </location>
</feature>
<protein>
    <submittedName>
        <fullName evidence="2">Uncharacterized protein</fullName>
    </submittedName>
</protein>
<dbReference type="AlphaFoldDB" id="I2GJ45"/>